<dbReference type="WBParaSite" id="PDA_v2.g10904.t1">
    <property type="protein sequence ID" value="PDA_v2.g10904.t1"/>
    <property type="gene ID" value="PDA_v2.g10904"/>
</dbReference>
<organism evidence="3 4">
    <name type="scientific">Panagrolaimus davidi</name>
    <dbReference type="NCBI Taxonomy" id="227884"/>
    <lineage>
        <taxon>Eukaryota</taxon>
        <taxon>Metazoa</taxon>
        <taxon>Ecdysozoa</taxon>
        <taxon>Nematoda</taxon>
        <taxon>Chromadorea</taxon>
        <taxon>Rhabditida</taxon>
        <taxon>Tylenchina</taxon>
        <taxon>Panagrolaimomorpha</taxon>
        <taxon>Panagrolaimoidea</taxon>
        <taxon>Panagrolaimidae</taxon>
        <taxon>Panagrolaimus</taxon>
    </lineage>
</organism>
<protein>
    <submittedName>
        <fullName evidence="4">Piwi domain-containing protein</fullName>
    </submittedName>
</protein>
<dbReference type="SUPFAM" id="SSF101690">
    <property type="entry name" value="PAZ domain"/>
    <property type="match status" value="1"/>
</dbReference>
<dbReference type="InterPro" id="IPR012337">
    <property type="entry name" value="RNaseH-like_sf"/>
</dbReference>
<accession>A0A914P877</accession>
<dbReference type="SUPFAM" id="SSF53098">
    <property type="entry name" value="Ribonuclease H-like"/>
    <property type="match status" value="1"/>
</dbReference>
<evidence type="ECO:0000259" key="2">
    <source>
        <dbReference type="PROSITE" id="PS50822"/>
    </source>
</evidence>
<evidence type="ECO:0000259" key="1">
    <source>
        <dbReference type="PROSITE" id="PS50821"/>
    </source>
</evidence>
<feature type="domain" description="PAZ" evidence="1">
    <location>
        <begin position="65"/>
        <end position="157"/>
    </location>
</feature>
<dbReference type="SMART" id="SM00950">
    <property type="entry name" value="Piwi"/>
    <property type="match status" value="1"/>
</dbReference>
<evidence type="ECO:0000313" key="4">
    <source>
        <dbReference type="WBParaSite" id="PDA_v2.g10904.t1"/>
    </source>
</evidence>
<reference evidence="4" key="1">
    <citation type="submission" date="2022-11" db="UniProtKB">
        <authorList>
            <consortium name="WormBaseParasite"/>
        </authorList>
    </citation>
    <scope>IDENTIFICATION</scope>
</reference>
<dbReference type="CDD" id="cd02846">
    <property type="entry name" value="PAZ_argonaute_like"/>
    <property type="match status" value="1"/>
</dbReference>
<dbReference type="InterPro" id="IPR003165">
    <property type="entry name" value="Piwi"/>
</dbReference>
<dbReference type="InterPro" id="IPR003100">
    <property type="entry name" value="PAZ_dom"/>
</dbReference>
<feature type="domain" description="Piwi" evidence="2">
    <location>
        <begin position="331"/>
        <end position="637"/>
    </location>
</feature>
<dbReference type="Proteomes" id="UP000887578">
    <property type="component" value="Unplaced"/>
</dbReference>
<dbReference type="Gene3D" id="2.170.260.10">
    <property type="entry name" value="paz domain"/>
    <property type="match status" value="1"/>
</dbReference>
<dbReference type="GO" id="GO:0003723">
    <property type="term" value="F:RNA binding"/>
    <property type="evidence" value="ECO:0007669"/>
    <property type="project" value="InterPro"/>
</dbReference>
<proteinExistence type="predicted"/>
<dbReference type="Gene3D" id="3.40.50.2300">
    <property type="match status" value="1"/>
</dbReference>
<dbReference type="Pfam" id="PF02171">
    <property type="entry name" value="Piwi"/>
    <property type="match status" value="1"/>
</dbReference>
<dbReference type="PROSITE" id="PS50821">
    <property type="entry name" value="PAZ"/>
    <property type="match status" value="1"/>
</dbReference>
<dbReference type="Pfam" id="PF02170">
    <property type="entry name" value="PAZ"/>
    <property type="match status" value="1"/>
</dbReference>
<dbReference type="InterPro" id="IPR036085">
    <property type="entry name" value="PAZ_dom_sf"/>
</dbReference>
<dbReference type="AlphaFoldDB" id="A0A914P877"/>
<dbReference type="InterPro" id="IPR036397">
    <property type="entry name" value="RNaseH_sf"/>
</dbReference>
<dbReference type="PROSITE" id="PS50822">
    <property type="entry name" value="PIWI"/>
    <property type="match status" value="1"/>
</dbReference>
<sequence>MINPCGLPSMGNIQKLHVGVVPNIVSTEDFTAVVFDTIKDIFYKPINLFELCCGYFQLEKPDTFPMNEYNRLNQFLDGMICLPTFGENKNVAIILSGHNSSRADSVHMKHENSEISLTTYYMVVYGYNIKHRYWPLAVAEISGKRSYYPIECLTVAPGQKVKISNLATEKLKLFEECTNIKVFQRFEEIENVPSVFKLSNDPFCRKLQLSMEESPIHVKARILSPPKLEYKNRKVSPDSLGKLQISSTVTKYFDPSSCEKWKAVLLDSPKIGFNTFTKFLDYYHKTATFHGLELKLESFGESFIFPATKIPALDDKIYEMFQNAKENSVEFILFGLDETDEDIYSFIKCCERSFEIITQCIPITHILETIKHQTPVLGQIIAKTNIKLGGLCYNIPLKPFQFDENSLFIGIHINMPSKISDDDDETSKYATIGFSANDIDKSFFKQSGNFFVQSLEHDKIETVIEAVIDEILNRLKNGLLPTRIIIYQSGSNSEDEIQNLLEKEISVIRRAVSHFRFDIPITFITSTKSNSLQFFNANEDLKSHSDEISCGTVIDSNVIHPTIDEFYLQASVNSNSNFQPTKFSVIYTDEMHASLALFERWTFGLCWNSQNNCSALNVPSVLSSAEKYAQRGRQLLKEFFDNGKTFDFTRSLKHRSVNYSKVEKLRNKNIVD</sequence>
<dbReference type="Gene3D" id="3.30.420.10">
    <property type="entry name" value="Ribonuclease H-like superfamily/Ribonuclease H"/>
    <property type="match status" value="1"/>
</dbReference>
<evidence type="ECO:0000313" key="3">
    <source>
        <dbReference type="Proteomes" id="UP000887578"/>
    </source>
</evidence>
<keyword evidence="3" id="KW-1185">Reference proteome</keyword>
<name>A0A914P877_9BILA</name>
<dbReference type="PANTHER" id="PTHR22891">
    <property type="entry name" value="EUKARYOTIC TRANSLATION INITIATION FACTOR 2C"/>
    <property type="match status" value="1"/>
</dbReference>